<dbReference type="AlphaFoldDB" id="C5FLE4"/>
<accession>C5FLE4</accession>
<dbReference type="Pfam" id="PF25545">
    <property type="entry name" value="DUF7924"/>
    <property type="match status" value="1"/>
</dbReference>
<dbReference type="STRING" id="554155.C5FLE4"/>
<protein>
    <recommendedName>
        <fullName evidence="2">DUF7924 domain-containing protein</fullName>
    </recommendedName>
</protein>
<dbReference type="HOGENOM" id="CLU_601283_0_0_1"/>
<reference evidence="4" key="1">
    <citation type="journal article" date="2012" name="MBio">
        <title>Comparative genome analysis of Trichophyton rubrum and related dermatophytes reveals candidate genes involved in infection.</title>
        <authorList>
            <person name="Martinez D.A."/>
            <person name="Oliver B.G."/>
            <person name="Graeser Y."/>
            <person name="Goldberg J.M."/>
            <person name="Li W."/>
            <person name="Martinez-Rossi N.M."/>
            <person name="Monod M."/>
            <person name="Shelest E."/>
            <person name="Barton R.C."/>
            <person name="Birch E."/>
            <person name="Brakhage A.A."/>
            <person name="Chen Z."/>
            <person name="Gurr S.J."/>
            <person name="Heiman D."/>
            <person name="Heitman J."/>
            <person name="Kosti I."/>
            <person name="Rossi A."/>
            <person name="Saif S."/>
            <person name="Samalova M."/>
            <person name="Saunders C.W."/>
            <person name="Shea T."/>
            <person name="Summerbell R.C."/>
            <person name="Xu J."/>
            <person name="Young S."/>
            <person name="Zeng Q."/>
            <person name="Birren B.W."/>
            <person name="Cuomo C.A."/>
            <person name="White T.C."/>
        </authorList>
    </citation>
    <scope>NUCLEOTIDE SEQUENCE [LARGE SCALE GENOMIC DNA]</scope>
    <source>
        <strain evidence="4">ATCC MYA-4605 / CBS 113480</strain>
    </source>
</reference>
<proteinExistence type="predicted"/>
<feature type="domain" description="DUF7924" evidence="2">
    <location>
        <begin position="260"/>
        <end position="426"/>
    </location>
</feature>
<gene>
    <name evidence="3" type="ORF">MCYG_03335</name>
</gene>
<dbReference type="PANTHER" id="PTHR42470:SF1">
    <property type="entry name" value="VAST DOMAIN-CONTAINING PROTEIN"/>
    <property type="match status" value="1"/>
</dbReference>
<feature type="region of interest" description="Disordered" evidence="1">
    <location>
        <begin position="136"/>
        <end position="167"/>
    </location>
</feature>
<feature type="compositionally biased region" description="Low complexity" evidence="1">
    <location>
        <begin position="145"/>
        <end position="158"/>
    </location>
</feature>
<dbReference type="PANTHER" id="PTHR42470">
    <property type="entry name" value="VAST DOMAIN-CONTAINING PROTEIN"/>
    <property type="match status" value="1"/>
</dbReference>
<feature type="region of interest" description="Disordered" evidence="1">
    <location>
        <begin position="107"/>
        <end position="126"/>
    </location>
</feature>
<dbReference type="VEuPathDB" id="FungiDB:MCYG_03335"/>
<dbReference type="GeneID" id="9230591"/>
<dbReference type="Proteomes" id="UP000002035">
    <property type="component" value="Unassembled WGS sequence"/>
</dbReference>
<organism evidence="3 4">
    <name type="scientific">Arthroderma otae (strain ATCC MYA-4605 / CBS 113480)</name>
    <name type="common">Microsporum canis</name>
    <dbReference type="NCBI Taxonomy" id="554155"/>
    <lineage>
        <taxon>Eukaryota</taxon>
        <taxon>Fungi</taxon>
        <taxon>Dikarya</taxon>
        <taxon>Ascomycota</taxon>
        <taxon>Pezizomycotina</taxon>
        <taxon>Eurotiomycetes</taxon>
        <taxon>Eurotiomycetidae</taxon>
        <taxon>Onygenales</taxon>
        <taxon>Arthrodermataceae</taxon>
        <taxon>Microsporum</taxon>
    </lineage>
</organism>
<evidence type="ECO:0000259" key="2">
    <source>
        <dbReference type="Pfam" id="PF25545"/>
    </source>
</evidence>
<feature type="compositionally biased region" description="Basic and acidic residues" evidence="1">
    <location>
        <begin position="20"/>
        <end position="31"/>
    </location>
</feature>
<name>C5FLE4_ARTOC</name>
<evidence type="ECO:0000256" key="1">
    <source>
        <dbReference type="SAM" id="MobiDB-lite"/>
    </source>
</evidence>
<feature type="compositionally biased region" description="Pro residues" evidence="1">
    <location>
        <begin position="111"/>
        <end position="120"/>
    </location>
</feature>
<dbReference type="EMBL" id="DS995703">
    <property type="protein sequence ID" value="EEQ30516.1"/>
    <property type="molecule type" value="Genomic_DNA"/>
</dbReference>
<evidence type="ECO:0000313" key="4">
    <source>
        <dbReference type="Proteomes" id="UP000002035"/>
    </source>
</evidence>
<dbReference type="eggNOG" id="ENOG502SQPH">
    <property type="taxonomic scope" value="Eukaryota"/>
</dbReference>
<dbReference type="InterPro" id="IPR057684">
    <property type="entry name" value="DUF7924"/>
</dbReference>
<sequence length="469" mass="52328">MPSHIECSRPQRPFKRPIKHSLDKSDSECPHLSKRQQPIPTPPTPGHSLDKATRPSSHQTVSSTRTETSCPSKKYAPKDVNPASNHKAKKRRIDDWFAGLLPIRASSCPPRLLPSDPPSLSPGEGQRPLLEVLQGMSEPQTQRLGRGSTGSTRSSRPPTSHPDYRSILRNNGVYIDHTGAKISQELQCFLDSDILKERSASLSPQAIAEALNTAVEIADSPEGNIYDLVGTALLPIKRSDVGRGRNTPWYTDGLPRKEAFDTPLAQPKPDVHCGYLTGQRSTWTVEENAVIDHQQARRITQPAIGNCFPFFVFEMKSEAMGGSIWQAENQAAGSGACCVSAMRWLFREAYPSEDQSVVDSIAFSACVTHREVVLHVHHYSVAEDRYYMSSIGTFQTMRDVQACNNIVKNIFEHGLGTRQRKTRDALKQLYPFPKHWRKTRSARMMELGVLGADNEEVATDRSKRTEYES</sequence>
<dbReference type="OrthoDB" id="5372703at2759"/>
<keyword evidence="4" id="KW-1185">Reference proteome</keyword>
<feature type="region of interest" description="Disordered" evidence="1">
    <location>
        <begin position="1"/>
        <end position="88"/>
    </location>
</feature>
<feature type="compositionally biased region" description="Polar residues" evidence="1">
    <location>
        <begin position="54"/>
        <end position="71"/>
    </location>
</feature>
<evidence type="ECO:0000313" key="3">
    <source>
        <dbReference type="EMBL" id="EEQ30516.1"/>
    </source>
</evidence>
<dbReference type="RefSeq" id="XP_002847829.1">
    <property type="nucleotide sequence ID" value="XM_002847783.1"/>
</dbReference>